<dbReference type="Gene3D" id="3.30.565.10">
    <property type="entry name" value="Histidine kinase-like ATPase, C-terminal domain"/>
    <property type="match status" value="1"/>
</dbReference>
<comment type="subcellular location">
    <subcellularLocation>
        <location evidence="1">Cell membrane</location>
        <topology evidence="1">Multi-pass membrane protein</topology>
    </subcellularLocation>
</comment>
<reference evidence="12 13" key="1">
    <citation type="submission" date="2019-07" db="EMBL/GenBank/DDBJ databases">
        <title>Tomitella cavernea sp. nov., an actinomycete isolated from soil.</title>
        <authorList>
            <person name="Cheng J."/>
        </authorList>
    </citation>
    <scope>NUCLEOTIDE SEQUENCE [LARGE SCALE GENOMIC DNA]</scope>
    <source>
        <strain evidence="12 13">HY188</strain>
    </source>
</reference>
<name>A0A516X8L5_9ACTN</name>
<reference evidence="12 13" key="2">
    <citation type="submission" date="2019-07" db="EMBL/GenBank/DDBJ databases">
        <authorList>
            <person name="Huang Y."/>
        </authorList>
    </citation>
    <scope>NUCLEOTIDE SEQUENCE [LARGE SCALE GENOMIC DNA]</scope>
    <source>
        <strain evidence="12 13">HY188</strain>
    </source>
</reference>
<dbReference type="GO" id="GO:0000155">
    <property type="term" value="F:phosphorelay sensor kinase activity"/>
    <property type="evidence" value="ECO:0007669"/>
    <property type="project" value="InterPro"/>
</dbReference>
<dbReference type="KEGG" id="toy:FO059_15435"/>
<keyword evidence="5 12" id="KW-0418">Kinase</keyword>
<dbReference type="GO" id="GO:0005886">
    <property type="term" value="C:plasma membrane"/>
    <property type="evidence" value="ECO:0007669"/>
    <property type="project" value="UniProtKB-SubCell"/>
</dbReference>
<evidence type="ECO:0000256" key="9">
    <source>
        <dbReference type="SAM" id="MobiDB-lite"/>
    </source>
</evidence>
<sequence length="377" mass="40336">MVMVGTAVPVNHWMPGLYWGLLTFWVLVAVWWLWLVWRGRVARWAVGVSTAVDIVGLVSLCAASGGATSVLVPVFFVMPVAAAFLHGPRITAALGVLTVVGFVLVWVFYAVRDDTVDLPDVAFLYAAFLAWLAAAMTALSAVLERRSAAVMELLTARRQLVAEALRVEERERQRLAEHLHDGPLQNVLAARMDVEEAAERHSDAALDGAESILRDTAAQLRATVTTLNPQVLEHLGLAAALRELVGQSARRGGFEARVRIDGVGRPAEQALLYSTARELLANVVKHARAEQVSVSLGRSGRFMEMTVADDGAGFDRAVLPGRIAEGHIGLASHALRIESVGGTWTMDSAPGRGTTTVVRVPRSGSSGSGEEAPEGDG</sequence>
<dbReference type="Proteomes" id="UP000317344">
    <property type="component" value="Chromosome"/>
</dbReference>
<keyword evidence="4 10" id="KW-0812">Transmembrane</keyword>
<evidence type="ECO:0000259" key="11">
    <source>
        <dbReference type="SMART" id="SM00387"/>
    </source>
</evidence>
<keyword evidence="6 10" id="KW-1133">Transmembrane helix</keyword>
<evidence type="ECO:0000256" key="7">
    <source>
        <dbReference type="ARBA" id="ARBA00023012"/>
    </source>
</evidence>
<feature type="region of interest" description="Disordered" evidence="9">
    <location>
        <begin position="348"/>
        <end position="377"/>
    </location>
</feature>
<evidence type="ECO:0000256" key="2">
    <source>
        <dbReference type="ARBA" id="ARBA00022475"/>
    </source>
</evidence>
<evidence type="ECO:0000256" key="1">
    <source>
        <dbReference type="ARBA" id="ARBA00004651"/>
    </source>
</evidence>
<dbReference type="SUPFAM" id="SSF55874">
    <property type="entry name" value="ATPase domain of HSP90 chaperone/DNA topoisomerase II/histidine kinase"/>
    <property type="match status" value="1"/>
</dbReference>
<dbReference type="Pfam" id="PF07730">
    <property type="entry name" value="HisKA_3"/>
    <property type="match status" value="1"/>
</dbReference>
<feature type="transmembrane region" description="Helical" evidence="10">
    <location>
        <begin position="123"/>
        <end position="143"/>
    </location>
</feature>
<evidence type="ECO:0000256" key="8">
    <source>
        <dbReference type="ARBA" id="ARBA00023136"/>
    </source>
</evidence>
<evidence type="ECO:0000256" key="10">
    <source>
        <dbReference type="SAM" id="Phobius"/>
    </source>
</evidence>
<evidence type="ECO:0000256" key="3">
    <source>
        <dbReference type="ARBA" id="ARBA00022679"/>
    </source>
</evidence>
<evidence type="ECO:0000256" key="4">
    <source>
        <dbReference type="ARBA" id="ARBA00022692"/>
    </source>
</evidence>
<dbReference type="AlphaFoldDB" id="A0A516X8L5"/>
<dbReference type="EMBL" id="CP041765">
    <property type="protein sequence ID" value="QDQ99415.1"/>
    <property type="molecule type" value="Genomic_DNA"/>
</dbReference>
<keyword evidence="13" id="KW-1185">Reference proteome</keyword>
<keyword evidence="7" id="KW-0902">Two-component regulatory system</keyword>
<dbReference type="InterPro" id="IPR036890">
    <property type="entry name" value="HATPase_C_sf"/>
</dbReference>
<dbReference type="InterPro" id="IPR003594">
    <property type="entry name" value="HATPase_dom"/>
</dbReference>
<feature type="domain" description="Histidine kinase/HSP90-like ATPase" evidence="11">
    <location>
        <begin position="267"/>
        <end position="364"/>
    </location>
</feature>
<feature type="transmembrane region" description="Helical" evidence="10">
    <location>
        <begin position="66"/>
        <end position="85"/>
    </location>
</feature>
<organism evidence="12 13">
    <name type="scientific">Tomitella fengzijianii</name>
    <dbReference type="NCBI Taxonomy" id="2597660"/>
    <lineage>
        <taxon>Bacteria</taxon>
        <taxon>Bacillati</taxon>
        <taxon>Actinomycetota</taxon>
        <taxon>Actinomycetes</taxon>
        <taxon>Mycobacteriales</taxon>
        <taxon>Tomitella</taxon>
    </lineage>
</organism>
<gene>
    <name evidence="12" type="ORF">FO059_15435</name>
</gene>
<dbReference type="Pfam" id="PF02518">
    <property type="entry name" value="HATPase_c"/>
    <property type="match status" value="1"/>
</dbReference>
<keyword evidence="8 10" id="KW-0472">Membrane</keyword>
<dbReference type="CDD" id="cd16917">
    <property type="entry name" value="HATPase_UhpB-NarQ-NarX-like"/>
    <property type="match status" value="1"/>
</dbReference>
<dbReference type="OrthoDB" id="5243952at2"/>
<dbReference type="InterPro" id="IPR050482">
    <property type="entry name" value="Sensor_HK_TwoCompSys"/>
</dbReference>
<evidence type="ECO:0000256" key="6">
    <source>
        <dbReference type="ARBA" id="ARBA00022989"/>
    </source>
</evidence>
<dbReference type="GO" id="GO:0046983">
    <property type="term" value="F:protein dimerization activity"/>
    <property type="evidence" value="ECO:0007669"/>
    <property type="project" value="InterPro"/>
</dbReference>
<dbReference type="PANTHER" id="PTHR24421:SF37">
    <property type="entry name" value="SENSOR HISTIDINE KINASE NARS"/>
    <property type="match status" value="1"/>
</dbReference>
<protein>
    <submittedName>
        <fullName evidence="12">Sensor histidine kinase</fullName>
    </submittedName>
</protein>
<accession>A0A516X8L5</accession>
<keyword evidence="3" id="KW-0808">Transferase</keyword>
<dbReference type="InterPro" id="IPR011712">
    <property type="entry name" value="Sig_transdc_His_kin_sub3_dim/P"/>
</dbReference>
<keyword evidence="2" id="KW-1003">Cell membrane</keyword>
<evidence type="ECO:0000256" key="5">
    <source>
        <dbReference type="ARBA" id="ARBA00022777"/>
    </source>
</evidence>
<feature type="transmembrane region" description="Helical" evidence="10">
    <location>
        <begin position="16"/>
        <end position="34"/>
    </location>
</feature>
<proteinExistence type="predicted"/>
<evidence type="ECO:0000313" key="13">
    <source>
        <dbReference type="Proteomes" id="UP000317344"/>
    </source>
</evidence>
<feature type="transmembrane region" description="Helical" evidence="10">
    <location>
        <begin position="92"/>
        <end position="111"/>
    </location>
</feature>
<dbReference type="SMART" id="SM00387">
    <property type="entry name" value="HATPase_c"/>
    <property type="match status" value="1"/>
</dbReference>
<dbReference type="PANTHER" id="PTHR24421">
    <property type="entry name" value="NITRATE/NITRITE SENSOR PROTEIN NARX-RELATED"/>
    <property type="match status" value="1"/>
</dbReference>
<evidence type="ECO:0000313" key="12">
    <source>
        <dbReference type="EMBL" id="QDQ99415.1"/>
    </source>
</evidence>
<feature type="compositionally biased region" description="Low complexity" evidence="9">
    <location>
        <begin position="349"/>
        <end position="370"/>
    </location>
</feature>